<protein>
    <submittedName>
        <fullName evidence="4">Patatin-like protein</fullName>
    </submittedName>
</protein>
<dbReference type="Pfam" id="PF11856">
    <property type="entry name" value="DUF3376"/>
    <property type="match status" value="1"/>
</dbReference>
<comment type="caution">
    <text evidence="4">The sequence shown here is derived from an EMBL/GenBank/DDBJ whole genome shotgun (WGS) entry which is preliminary data.</text>
</comment>
<dbReference type="InterPro" id="IPR024282">
    <property type="entry name" value="DUF3376"/>
</dbReference>
<dbReference type="EMBL" id="JABBNB010000032">
    <property type="protein sequence ID" value="NMO04220.1"/>
    <property type="molecule type" value="Genomic_DNA"/>
</dbReference>
<reference evidence="4 5" key="1">
    <citation type="submission" date="2020-04" db="EMBL/GenBank/DDBJ databases">
        <title>Gordonia sp. nov. TBRC 11910.</title>
        <authorList>
            <person name="Suriyachadkun C."/>
        </authorList>
    </citation>
    <scope>NUCLEOTIDE SEQUENCE [LARGE SCALE GENOMIC DNA]</scope>
    <source>
        <strain evidence="4 5">TBRC 11910</strain>
    </source>
</reference>
<dbReference type="GO" id="GO:0016042">
    <property type="term" value="P:lipid catabolic process"/>
    <property type="evidence" value="ECO:0007669"/>
    <property type="project" value="UniProtKB-UniRule"/>
</dbReference>
<feature type="short sequence motif" description="DGA/G" evidence="2">
    <location>
        <begin position="296"/>
        <end position="298"/>
    </location>
</feature>
<keyword evidence="5" id="KW-1185">Reference proteome</keyword>
<evidence type="ECO:0000259" key="3">
    <source>
        <dbReference type="PROSITE" id="PS51635"/>
    </source>
</evidence>
<keyword evidence="2" id="KW-0442">Lipid degradation</keyword>
<dbReference type="Proteomes" id="UP000550729">
    <property type="component" value="Unassembled WGS sequence"/>
</dbReference>
<dbReference type="Gene3D" id="3.40.1090.10">
    <property type="entry name" value="Cytosolic phospholipase A2 catalytic domain"/>
    <property type="match status" value="2"/>
</dbReference>
<feature type="active site" description="Proton acceptor" evidence="2">
    <location>
        <position position="296"/>
    </location>
</feature>
<keyword evidence="2" id="KW-0378">Hydrolase</keyword>
<dbReference type="Pfam" id="PF01734">
    <property type="entry name" value="Patatin"/>
    <property type="match status" value="1"/>
</dbReference>
<feature type="short sequence motif" description="GXSXG" evidence="2">
    <location>
        <begin position="84"/>
        <end position="88"/>
    </location>
</feature>
<evidence type="ECO:0000313" key="4">
    <source>
        <dbReference type="EMBL" id="NMO04220.1"/>
    </source>
</evidence>
<evidence type="ECO:0000256" key="1">
    <source>
        <dbReference type="ARBA" id="ARBA00023098"/>
    </source>
</evidence>
<keyword evidence="1 2" id="KW-0443">Lipid metabolism</keyword>
<evidence type="ECO:0000256" key="2">
    <source>
        <dbReference type="PROSITE-ProRule" id="PRU01161"/>
    </source>
</evidence>
<dbReference type="AlphaFoldDB" id="A0A848KZS9"/>
<name>A0A848KZS9_9ACTN</name>
<comment type="caution">
    <text evidence="2">Lacks conserved residue(s) required for the propagation of feature annotation.</text>
</comment>
<dbReference type="InterPro" id="IPR019894">
    <property type="entry name" value="Patatin-related_protein"/>
</dbReference>
<feature type="domain" description="PNPLA" evidence="3">
    <location>
        <begin position="15"/>
        <end position="309"/>
    </location>
</feature>
<sequence>MSENPERHIELRLAVVCYGGVALAIYMHGVTKELHKLVEASRQVEKGGPNEFDADDTARAYYDVLAAYRDQGTPLRVVIDVISGTSAGGINGVVLGKAIARGADQQKLRDLWLNDADLRKLLRPNLHIGLWPGVAVSLAWQLINVRRRTSPLSGAFLARKLYDALRSMDDGAGDSLLIDNDSLDLYVTTTDLTGADRPMSDGAGGISQRSTDFARAIKFSATAGPGEFGADWTPALTFAARATSSFPGAFAPVSLRSIADEVDFAEQHVVFDPTTVHFTTDYRETSVDAVDVWFVDGGLLDNAPFDHAVAAIARKPAESQVVRRLGYIEPDPGIALLAPARANTPTAPAAAPRWVNGVFKAIIGAKGSHSFLPDLIEIREMNNEIQQIGAIIEAQEGLVRDKLVELGLQVGTDLLTVQNEDSGTSVEFRGASATPTKIDGSPVTAATATVGVPAAVAEFADKTNASVPAWIGVGYPTYVRLKATSAVDYLSSAIGGRVGYVDGSNAADFLQTTLREWLKTSPDWSPTTPSGLAALLKNLDMPYRERRLQFVLMAINDLYADPAQPVRATELDDLKGEAWRAFSEIRQVTVDAVGKLHDQNLFDFLPEPTSDPKSFPIPDRFAAENSAKFAAIVSQFCTIIGGGPGHYSNVLWNRYVPKTAHWPTTARQTLLTRYLGFPLWDATIYPSTALSNLPMYSPLKVEAFSPEAARALRPAPGTQKLQGAGFFHFGGFLKRAWRENDYLWGRLDTVERILAIVDDAAAEDAQNHPSIVAMPTDPAQRISLSLKAGLGAVLRSESGLTKVRRLRELLTAQIDGDGRSTGPNNAK</sequence>
<organism evidence="4 5">
    <name type="scientific">Gordonia asplenii</name>
    <dbReference type="NCBI Taxonomy" id="2725283"/>
    <lineage>
        <taxon>Bacteria</taxon>
        <taxon>Bacillati</taxon>
        <taxon>Actinomycetota</taxon>
        <taxon>Actinomycetes</taxon>
        <taxon>Mycobacteriales</taxon>
        <taxon>Gordoniaceae</taxon>
        <taxon>Gordonia</taxon>
    </lineage>
</organism>
<dbReference type="NCBIfam" id="TIGR03607">
    <property type="entry name" value="patatin-like protein"/>
    <property type="match status" value="1"/>
</dbReference>
<dbReference type="GO" id="GO:0016787">
    <property type="term" value="F:hydrolase activity"/>
    <property type="evidence" value="ECO:0007669"/>
    <property type="project" value="UniProtKB-UniRule"/>
</dbReference>
<feature type="active site" description="Nucleophile" evidence="2">
    <location>
        <position position="86"/>
    </location>
</feature>
<dbReference type="InterPro" id="IPR016035">
    <property type="entry name" value="Acyl_Trfase/lysoPLipase"/>
</dbReference>
<evidence type="ECO:0000313" key="5">
    <source>
        <dbReference type="Proteomes" id="UP000550729"/>
    </source>
</evidence>
<proteinExistence type="predicted"/>
<dbReference type="PROSITE" id="PS51635">
    <property type="entry name" value="PNPLA"/>
    <property type="match status" value="1"/>
</dbReference>
<dbReference type="SUPFAM" id="SSF52151">
    <property type="entry name" value="FabD/lysophospholipase-like"/>
    <property type="match status" value="1"/>
</dbReference>
<accession>A0A848KZS9</accession>
<dbReference type="RefSeq" id="WP_170196723.1">
    <property type="nucleotide sequence ID" value="NZ_JABBNB010000032.1"/>
</dbReference>
<gene>
    <name evidence="4" type="ORF">HH308_23665</name>
</gene>
<dbReference type="InterPro" id="IPR002641">
    <property type="entry name" value="PNPLA_dom"/>
</dbReference>